<evidence type="ECO:0000313" key="5">
    <source>
        <dbReference type="Proteomes" id="UP000606974"/>
    </source>
</evidence>
<dbReference type="Proteomes" id="UP000606974">
    <property type="component" value="Unassembled WGS sequence"/>
</dbReference>
<feature type="compositionally biased region" description="Basic residues" evidence="2">
    <location>
        <begin position="654"/>
        <end position="663"/>
    </location>
</feature>
<feature type="region of interest" description="Disordered" evidence="2">
    <location>
        <begin position="505"/>
        <end position="597"/>
    </location>
</feature>
<dbReference type="SUPFAM" id="SSF50475">
    <property type="entry name" value="FMN-binding split barrel"/>
    <property type="match status" value="1"/>
</dbReference>
<dbReference type="GO" id="GO:0042602">
    <property type="term" value="F:riboflavin reductase (NADPH) activity"/>
    <property type="evidence" value="ECO:0007669"/>
    <property type="project" value="TreeGrafter"/>
</dbReference>
<keyword evidence="1" id="KW-0560">Oxidoreductase</keyword>
<evidence type="ECO:0000259" key="3">
    <source>
        <dbReference type="SMART" id="SM00903"/>
    </source>
</evidence>
<dbReference type="GO" id="GO:0010181">
    <property type="term" value="F:FMN binding"/>
    <property type="evidence" value="ECO:0007669"/>
    <property type="project" value="InterPro"/>
</dbReference>
<feature type="region of interest" description="Disordered" evidence="2">
    <location>
        <begin position="146"/>
        <end position="207"/>
    </location>
</feature>
<dbReference type="InterPro" id="IPR050268">
    <property type="entry name" value="NADH-dep_flavin_reductase"/>
</dbReference>
<dbReference type="OrthoDB" id="2015405at2759"/>
<organism evidence="4 5">
    <name type="scientific">Endocarpon pusillum</name>
    <dbReference type="NCBI Taxonomy" id="364733"/>
    <lineage>
        <taxon>Eukaryota</taxon>
        <taxon>Fungi</taxon>
        <taxon>Dikarya</taxon>
        <taxon>Ascomycota</taxon>
        <taxon>Pezizomycotina</taxon>
        <taxon>Eurotiomycetes</taxon>
        <taxon>Chaetothyriomycetidae</taxon>
        <taxon>Verrucariales</taxon>
        <taxon>Verrucariaceae</taxon>
        <taxon>Endocarpon</taxon>
    </lineage>
</organism>
<feature type="region of interest" description="Disordered" evidence="2">
    <location>
        <begin position="632"/>
        <end position="663"/>
    </location>
</feature>
<dbReference type="InterPro" id="IPR002563">
    <property type="entry name" value="Flavin_Rdtase-like_dom"/>
</dbReference>
<comment type="caution">
    <text evidence="4">The sequence shown here is derived from an EMBL/GenBank/DDBJ whole genome shotgun (WGS) entry which is preliminary data.</text>
</comment>
<feature type="compositionally biased region" description="Basic residues" evidence="2">
    <location>
        <begin position="577"/>
        <end position="590"/>
    </location>
</feature>
<feature type="region of interest" description="Disordered" evidence="2">
    <location>
        <begin position="237"/>
        <end position="279"/>
    </location>
</feature>
<proteinExistence type="predicted"/>
<dbReference type="PANTHER" id="PTHR30466:SF1">
    <property type="entry name" value="FMN REDUCTASE (NADH) RUTF"/>
    <property type="match status" value="1"/>
</dbReference>
<protein>
    <recommendedName>
        <fullName evidence="3">Flavin reductase like domain-containing protein</fullName>
    </recommendedName>
</protein>
<keyword evidence="5" id="KW-1185">Reference proteome</keyword>
<gene>
    <name evidence="4" type="ORF">GJ744_009903</name>
</gene>
<feature type="region of interest" description="Disordered" evidence="2">
    <location>
        <begin position="84"/>
        <end position="106"/>
    </location>
</feature>
<dbReference type="PANTHER" id="PTHR30466">
    <property type="entry name" value="FLAVIN REDUCTASE"/>
    <property type="match status" value="1"/>
</dbReference>
<sequence length="908" mass="101947">MLSASIPAAAPLRTSWTEVRRVVLHPRTFQLRASQGRERRPQYGRVNVYQNRKAIVTTREATTRCLSTQQIPDVPAQVTAVTEEALDRPSKGQSFQPPQNRGLSMTPEKLSPELFAHDPARLLSAVHFKRRHDRETHIKARRKIASQEKTLRKVPIRFGNDSHINERHTSSHGYHSLSGRTSGSPGPDRHKFSEPLQRNPRPGLEYSGALGQKRHVSCALSVQRRFLSSLTDSAIPKGKGKQSFLQKNAPFSSEEQARDFDQQDENTISGFPPYPAGESSQFVTREKLRHCMRRVPQSVAIITARDVNDLQNAWRGATVSSFTTVTFEPEVIVSLNLKLPSTTYDAILSSNRFDINMLEAYDKGAELASRFASPLEEARRKGFAGERRPPSSSLTFHPLFSRSHGVQNPVAFRIPCSYMPEKTVQIGDHVVIFGKAEEVERKSYDLRAGETTTCLAYIDGCYGYVEPLSNQPQRESTGLSSNKNSDAPISKAVAQDGIEDMVMDPSTSVNERPPMLSKNDNFDMLTRGSCPSANGPRDRTRFKTRKSKLAVSSVPTPMVPSPSPLITPFREFSSTSRRVKSINHRRRSSKSSKSIEVSMKPMVRGTLPLPAPKSMKTVITQYMESVSVTGSADSGNLDQSVVNTNPTNTIKNHVSVKRPRGKRVRRRKIRNMIELFAEHQQVCLGSRKKERDRISNRDRDEISTPIKRVFIRKHFGSDIRKHFVSSDNGFLPLLVSPNQARSSSGTTTEHAEDIEASIRVRLHPPALRIRKQLASDKWEYGLDVPHPSYMSEGSDQVQRKNIESAMQEAPVGQQTPGQAVLKDIGQIQDCFQRELGTAAVLRENIESAMQENPPGPQTSDQVLTEKIAFREEKRMQKQASKKAMEHDIEDVMAEIQDYFQRRSETAAR</sequence>
<feature type="compositionally biased region" description="Polar residues" evidence="2">
    <location>
        <begin position="91"/>
        <end position="103"/>
    </location>
</feature>
<dbReference type="SMART" id="SM00903">
    <property type="entry name" value="Flavin_Reduct"/>
    <property type="match status" value="1"/>
</dbReference>
<evidence type="ECO:0000313" key="4">
    <source>
        <dbReference type="EMBL" id="KAF7508006.1"/>
    </source>
</evidence>
<reference evidence="4" key="1">
    <citation type="submission" date="2020-02" db="EMBL/GenBank/DDBJ databases">
        <authorList>
            <person name="Palmer J.M."/>
        </authorList>
    </citation>
    <scope>NUCLEOTIDE SEQUENCE</scope>
    <source>
        <strain evidence="4">EPUS1.4</strain>
        <tissue evidence="4">Thallus</tissue>
    </source>
</reference>
<feature type="domain" description="Flavin reductase like" evidence="3">
    <location>
        <begin position="292"/>
        <end position="446"/>
    </location>
</feature>
<dbReference type="EMBL" id="JAACFV010000060">
    <property type="protein sequence ID" value="KAF7508006.1"/>
    <property type="molecule type" value="Genomic_DNA"/>
</dbReference>
<evidence type="ECO:0000256" key="2">
    <source>
        <dbReference type="SAM" id="MobiDB-lite"/>
    </source>
</evidence>
<evidence type="ECO:0000256" key="1">
    <source>
        <dbReference type="ARBA" id="ARBA00023002"/>
    </source>
</evidence>
<feature type="compositionally biased region" description="Polar residues" evidence="2">
    <location>
        <begin position="243"/>
        <end position="254"/>
    </location>
</feature>
<name>A0A8H7AJ09_9EURO</name>
<dbReference type="Pfam" id="PF01613">
    <property type="entry name" value="Flavin_Reduct"/>
    <property type="match status" value="1"/>
</dbReference>
<dbReference type="InterPro" id="IPR012349">
    <property type="entry name" value="Split_barrel_FMN-bd"/>
</dbReference>
<accession>A0A8H7AJ09</accession>
<dbReference type="AlphaFoldDB" id="A0A8H7AJ09"/>
<dbReference type="Gene3D" id="2.30.110.10">
    <property type="entry name" value="Electron Transport, Fmn-binding Protein, Chain A"/>
    <property type="match status" value="1"/>
</dbReference>
<feature type="compositionally biased region" description="Polar residues" evidence="2">
    <location>
        <begin position="632"/>
        <end position="652"/>
    </location>
</feature>